<evidence type="ECO:0000256" key="1">
    <source>
        <dbReference type="ARBA" id="ARBA00008115"/>
    </source>
</evidence>
<evidence type="ECO:0000256" key="7">
    <source>
        <dbReference type="ARBA" id="ARBA00022730"/>
    </source>
</evidence>
<evidence type="ECO:0000313" key="11">
    <source>
        <dbReference type="Proteomes" id="UP000499080"/>
    </source>
</evidence>
<comment type="caution">
    <text evidence="10">The sequence shown here is derived from an EMBL/GenBank/DDBJ whole genome shotgun (WGS) entry which is preliminary data.</text>
</comment>
<keyword evidence="6" id="KW-0949">S-adenosyl-L-methionine</keyword>
<dbReference type="GO" id="GO:0019843">
    <property type="term" value="F:rRNA binding"/>
    <property type="evidence" value="ECO:0007669"/>
    <property type="project" value="UniProtKB-KW"/>
</dbReference>
<feature type="compositionally biased region" description="Basic and acidic residues" evidence="9">
    <location>
        <begin position="1"/>
        <end position="10"/>
    </location>
</feature>
<evidence type="ECO:0000256" key="8">
    <source>
        <dbReference type="ARBA" id="ARBA00022884"/>
    </source>
</evidence>
<keyword evidence="4" id="KW-0489">Methyltransferase</keyword>
<dbReference type="Proteomes" id="UP000499080">
    <property type="component" value="Unassembled WGS sequence"/>
</dbReference>
<dbReference type="PANTHER" id="PTHR12636">
    <property type="entry name" value="NEP1/MRA1"/>
    <property type="match status" value="1"/>
</dbReference>
<dbReference type="InterPro" id="IPR029028">
    <property type="entry name" value="Alpha/beta_knot_MTases"/>
</dbReference>
<keyword evidence="8" id="KW-0694">RNA-binding</keyword>
<evidence type="ECO:0000256" key="4">
    <source>
        <dbReference type="ARBA" id="ARBA00022603"/>
    </source>
</evidence>
<evidence type="ECO:0000313" key="10">
    <source>
        <dbReference type="EMBL" id="GBM40544.1"/>
    </source>
</evidence>
<proteinExistence type="inferred from homology"/>
<keyword evidence="5" id="KW-0808">Transferase</keyword>
<feature type="region of interest" description="Disordered" evidence="9">
    <location>
        <begin position="1"/>
        <end position="28"/>
    </location>
</feature>
<keyword evidence="7" id="KW-0699">rRNA-binding</keyword>
<organism evidence="10 11">
    <name type="scientific">Araneus ventricosus</name>
    <name type="common">Orbweaver spider</name>
    <name type="synonym">Epeira ventricosa</name>
    <dbReference type="NCBI Taxonomy" id="182803"/>
    <lineage>
        <taxon>Eukaryota</taxon>
        <taxon>Metazoa</taxon>
        <taxon>Ecdysozoa</taxon>
        <taxon>Arthropoda</taxon>
        <taxon>Chelicerata</taxon>
        <taxon>Arachnida</taxon>
        <taxon>Araneae</taxon>
        <taxon>Araneomorphae</taxon>
        <taxon>Entelegynae</taxon>
        <taxon>Araneoidea</taxon>
        <taxon>Araneidae</taxon>
        <taxon>Araneus</taxon>
    </lineage>
</organism>
<dbReference type="Pfam" id="PF03587">
    <property type="entry name" value="EMG1"/>
    <property type="match status" value="1"/>
</dbReference>
<feature type="non-terminal residue" evidence="10">
    <location>
        <position position="82"/>
    </location>
</feature>
<dbReference type="OrthoDB" id="269804at2759"/>
<dbReference type="GO" id="GO:0070475">
    <property type="term" value="P:rRNA base methylation"/>
    <property type="evidence" value="ECO:0007669"/>
    <property type="project" value="InterPro"/>
</dbReference>
<accession>A0A4Y2FLP0</accession>
<dbReference type="InterPro" id="IPR029026">
    <property type="entry name" value="tRNA_m1G_MTases_N"/>
</dbReference>
<evidence type="ECO:0000256" key="3">
    <source>
        <dbReference type="ARBA" id="ARBA00022552"/>
    </source>
</evidence>
<evidence type="ECO:0000256" key="2">
    <source>
        <dbReference type="ARBA" id="ARBA00022517"/>
    </source>
</evidence>
<dbReference type="Gene3D" id="3.40.1280.10">
    <property type="match status" value="1"/>
</dbReference>
<evidence type="ECO:0000256" key="9">
    <source>
        <dbReference type="SAM" id="MobiDB-lite"/>
    </source>
</evidence>
<dbReference type="PANTHER" id="PTHR12636:SF5">
    <property type="entry name" value="RIBOSOMAL RNA SMALL SUBUNIT METHYLTRANSFERASE NEP1"/>
    <property type="match status" value="1"/>
</dbReference>
<evidence type="ECO:0000256" key="5">
    <source>
        <dbReference type="ARBA" id="ARBA00022679"/>
    </source>
</evidence>
<evidence type="ECO:0000256" key="6">
    <source>
        <dbReference type="ARBA" id="ARBA00022691"/>
    </source>
</evidence>
<reference evidence="10 11" key="1">
    <citation type="journal article" date="2019" name="Sci. Rep.">
        <title>Orb-weaving spider Araneus ventricosus genome elucidates the spidroin gene catalogue.</title>
        <authorList>
            <person name="Kono N."/>
            <person name="Nakamura H."/>
            <person name="Ohtoshi R."/>
            <person name="Moran D.A.P."/>
            <person name="Shinohara A."/>
            <person name="Yoshida Y."/>
            <person name="Fujiwara M."/>
            <person name="Mori M."/>
            <person name="Tomita M."/>
            <person name="Arakawa K."/>
        </authorList>
    </citation>
    <scope>NUCLEOTIDE SEQUENCE [LARGE SCALE GENOMIC DNA]</scope>
</reference>
<name>A0A4Y2FLP0_ARAVE</name>
<keyword evidence="3" id="KW-0698">rRNA processing</keyword>
<dbReference type="EMBL" id="BGPR01000934">
    <property type="protein sequence ID" value="GBM40544.1"/>
    <property type="molecule type" value="Genomic_DNA"/>
</dbReference>
<dbReference type="GO" id="GO:0032040">
    <property type="term" value="C:small-subunit processome"/>
    <property type="evidence" value="ECO:0007669"/>
    <property type="project" value="TreeGrafter"/>
</dbReference>
<keyword evidence="2" id="KW-0690">Ribosome biogenesis</keyword>
<sequence>MSQKRNHEFVDPPSDDEEENAKKSFPMHIRKQDKRLIIVLENANLETVKKGNSHDLLNSEDHMGILRKRKESGLCRPDITHQ</sequence>
<dbReference type="InterPro" id="IPR005304">
    <property type="entry name" value="Rbsml_bgen_MeTrfase_EMG1/NEP1"/>
</dbReference>
<protein>
    <submittedName>
        <fullName evidence="10">Uncharacterized protein</fullName>
    </submittedName>
</protein>
<keyword evidence="11" id="KW-1185">Reference proteome</keyword>
<dbReference type="AlphaFoldDB" id="A0A4Y2FLP0"/>
<dbReference type="SUPFAM" id="SSF75217">
    <property type="entry name" value="alpha/beta knot"/>
    <property type="match status" value="1"/>
</dbReference>
<comment type="similarity">
    <text evidence="1">Belongs to the class IV-like SAM-binding methyltransferase superfamily. RNA methyltransferase NEP1 family.</text>
</comment>
<gene>
    <name evidence="10" type="ORF">AVEN_240296_1</name>
</gene>
<dbReference type="GO" id="GO:0070037">
    <property type="term" value="F:rRNA (pseudouridine) methyltransferase activity"/>
    <property type="evidence" value="ECO:0007669"/>
    <property type="project" value="InterPro"/>
</dbReference>